<keyword evidence="5" id="KW-0863">Zinc-finger</keyword>
<dbReference type="SUPFAM" id="SSF57783">
    <property type="entry name" value="Zinc beta-ribbon"/>
    <property type="match status" value="1"/>
</dbReference>
<dbReference type="GO" id="GO:0006368">
    <property type="term" value="P:transcription elongation by RNA polymerase II"/>
    <property type="evidence" value="ECO:0007669"/>
    <property type="project" value="TreeGrafter"/>
</dbReference>
<dbReference type="GO" id="GO:0000993">
    <property type="term" value="F:RNA polymerase II complex binding"/>
    <property type="evidence" value="ECO:0007669"/>
    <property type="project" value="TreeGrafter"/>
</dbReference>
<evidence type="ECO:0000256" key="4">
    <source>
        <dbReference type="ARBA" id="ARBA00023242"/>
    </source>
</evidence>
<protein>
    <recommendedName>
        <fullName evidence="5">Transcription elongation factor 1 homolog</fullName>
    </recommendedName>
</protein>
<reference evidence="7" key="1">
    <citation type="submission" date="2021-03" db="EMBL/GenBank/DDBJ databases">
        <title>Comparative genomics and phylogenomic investigation of the class Geoglossomycetes provide insights into ecological specialization and systematics.</title>
        <authorList>
            <person name="Melie T."/>
            <person name="Pirro S."/>
            <person name="Miller A.N."/>
            <person name="Quandt A."/>
        </authorList>
    </citation>
    <scope>NUCLEOTIDE SEQUENCE</scope>
    <source>
        <strain evidence="7">CAQ_001_2017</strain>
    </source>
</reference>
<organism evidence="7 8">
    <name type="scientific">Trichoglossum hirsutum</name>
    <dbReference type="NCBI Taxonomy" id="265104"/>
    <lineage>
        <taxon>Eukaryota</taxon>
        <taxon>Fungi</taxon>
        <taxon>Dikarya</taxon>
        <taxon>Ascomycota</taxon>
        <taxon>Pezizomycotina</taxon>
        <taxon>Geoglossomycetes</taxon>
        <taxon>Geoglossales</taxon>
        <taxon>Geoglossaceae</taxon>
        <taxon>Trichoglossum</taxon>
    </lineage>
</organism>
<accession>A0A9P8RRS7</accession>
<sequence length="155" mass="17405">MGKRKKSSRKPQGPKKREPLPSTFACLFCNHEKSVTVKLDKKVGVGQLHCKVCGQSFQSGINCQFDSSPFFSLFELRCADCMWQDLSAPVDVYSDWVDACDSVAKGDGSTERGSTLTHRELERGPLPGKEPMQRYVGEQDANENEDYDEEIYAED</sequence>
<gene>
    <name evidence="7" type="ORF">GP486_002322</name>
</gene>
<dbReference type="Pfam" id="PF05129">
    <property type="entry name" value="Zn_ribbon_Elf1"/>
    <property type="match status" value="1"/>
</dbReference>
<dbReference type="InterPro" id="IPR007808">
    <property type="entry name" value="Elf1"/>
</dbReference>
<dbReference type="GO" id="GO:0008023">
    <property type="term" value="C:transcription elongation factor complex"/>
    <property type="evidence" value="ECO:0007669"/>
    <property type="project" value="TreeGrafter"/>
</dbReference>
<evidence type="ECO:0000256" key="2">
    <source>
        <dbReference type="ARBA" id="ARBA00009730"/>
    </source>
</evidence>
<comment type="subcellular location">
    <subcellularLocation>
        <location evidence="1 5">Nucleus</location>
    </subcellularLocation>
</comment>
<proteinExistence type="inferred from homology"/>
<keyword evidence="4 5" id="KW-0539">Nucleus</keyword>
<keyword evidence="5" id="KW-0479">Metal-binding</keyword>
<evidence type="ECO:0000256" key="6">
    <source>
        <dbReference type="SAM" id="MobiDB-lite"/>
    </source>
</evidence>
<evidence type="ECO:0000256" key="3">
    <source>
        <dbReference type="ARBA" id="ARBA00022833"/>
    </source>
</evidence>
<dbReference type="EMBL" id="JAGHQM010000252">
    <property type="protein sequence ID" value="KAH0563104.1"/>
    <property type="molecule type" value="Genomic_DNA"/>
</dbReference>
<comment type="caution">
    <text evidence="7">The sequence shown here is derived from an EMBL/GenBank/DDBJ whole genome shotgun (WGS) entry which is preliminary data.</text>
</comment>
<dbReference type="Proteomes" id="UP000750711">
    <property type="component" value="Unassembled WGS sequence"/>
</dbReference>
<comment type="function">
    <text evidence="5">Transcription elongation factor implicated in the maintenance of proper chromatin structure in actively transcribed regions.</text>
</comment>
<dbReference type="Gene3D" id="2.20.25.190">
    <property type="match status" value="1"/>
</dbReference>
<evidence type="ECO:0000256" key="1">
    <source>
        <dbReference type="ARBA" id="ARBA00004123"/>
    </source>
</evidence>
<feature type="compositionally biased region" description="Acidic residues" evidence="6">
    <location>
        <begin position="140"/>
        <end position="155"/>
    </location>
</feature>
<evidence type="ECO:0000313" key="7">
    <source>
        <dbReference type="EMBL" id="KAH0563104.1"/>
    </source>
</evidence>
<dbReference type="GO" id="GO:0008270">
    <property type="term" value="F:zinc ion binding"/>
    <property type="evidence" value="ECO:0007669"/>
    <property type="project" value="UniProtKB-KW"/>
</dbReference>
<dbReference type="PANTHER" id="PTHR20934">
    <property type="entry name" value="TRANSCRIPTION ELONGATION FACTOR 1 HOMOLOG"/>
    <property type="match status" value="1"/>
</dbReference>
<dbReference type="InterPro" id="IPR038567">
    <property type="entry name" value="T_Elf1_sf"/>
</dbReference>
<keyword evidence="5" id="KW-0804">Transcription</keyword>
<name>A0A9P8RRS7_9PEZI</name>
<dbReference type="PANTHER" id="PTHR20934:SF0">
    <property type="entry name" value="TRANSCRIPTION ELONGATION FACTOR 1 HOMOLOG"/>
    <property type="match status" value="1"/>
</dbReference>
<keyword evidence="8" id="KW-1185">Reference proteome</keyword>
<keyword evidence="3 5" id="KW-0862">Zinc</keyword>
<keyword evidence="5" id="KW-0805">Transcription regulation</keyword>
<evidence type="ECO:0000313" key="8">
    <source>
        <dbReference type="Proteomes" id="UP000750711"/>
    </source>
</evidence>
<feature type="region of interest" description="Disordered" evidence="6">
    <location>
        <begin position="104"/>
        <end position="155"/>
    </location>
</feature>
<comment type="similarity">
    <text evidence="2 5">Belongs to the ELOF1 family.</text>
</comment>
<evidence type="ECO:0000256" key="5">
    <source>
        <dbReference type="RuleBase" id="RU364033"/>
    </source>
</evidence>
<dbReference type="AlphaFoldDB" id="A0A9P8RRS7"/>